<protein>
    <submittedName>
        <fullName evidence="3">Lipopolysaccharide biosynthesis protein RfbH</fullName>
    </submittedName>
</protein>
<dbReference type="PANTHER" id="PTHR30244:SF34">
    <property type="entry name" value="DTDP-4-AMINO-4,6-DIDEOXYGALACTOSE TRANSAMINASE"/>
    <property type="match status" value="1"/>
</dbReference>
<dbReference type="InterPro" id="IPR015422">
    <property type="entry name" value="PyrdxlP-dep_Trfase_small"/>
</dbReference>
<dbReference type="InterPro" id="IPR015424">
    <property type="entry name" value="PyrdxlP-dep_Trfase"/>
</dbReference>
<sequence length="440" mass="48261">MTDHSLDAERAALLDAVGRYALKALRQADFVPGVTPVPPSGKVIGAQELISMTDAVLDGWLTTGRFNEQFEQALAKRLGVAYVLTTNSGSSSNLLAFSALTSPLLGERAIRPGDEVITVAAGFPTTVNPIIQNGAVPVFVDVELPTYNIDVTQLDDALSEKTRAVMIAHTLGNPFNLAEVRAFCDKHQLWLVEDCCDALGSRYDNRQVGSFGDIGTLSFYPAHHITTGEGGAVFTSNPVLKRALESFRDWGRDCYCAPGRDNTCGRRFCWKLGELPEGYDHKYTYSHLGYNLKMTDMQAACGVAQLARLDDFIAARRHNFARLHERLQACSDALLLPEATPNSSPAWFGFPITLKDTAATTRNDLIAYLDEHKIGTRLLFGGNLTRQPYMIGRNFRTVGALPNTDRIMHNTFWVGVWPGLSDAHVDYIADTIAAWFGVGL</sequence>
<dbReference type="InterPro" id="IPR000653">
    <property type="entry name" value="DegT/StrS_aminotransferase"/>
</dbReference>
<dbReference type="RefSeq" id="WP_206252693.1">
    <property type="nucleotide sequence ID" value="NZ_CP071060.1"/>
</dbReference>
<accession>A0ABX7M2A4</accession>
<gene>
    <name evidence="3" type="primary">rfbH</name>
    <name evidence="3" type="ORF">JY500_12255</name>
</gene>
<organism evidence="3 4">
    <name type="scientific">Niveibacterium microcysteis</name>
    <dbReference type="NCBI Taxonomy" id="2811415"/>
    <lineage>
        <taxon>Bacteria</taxon>
        <taxon>Pseudomonadati</taxon>
        <taxon>Pseudomonadota</taxon>
        <taxon>Betaproteobacteria</taxon>
        <taxon>Rhodocyclales</taxon>
        <taxon>Rhodocyclaceae</taxon>
        <taxon>Niveibacterium</taxon>
    </lineage>
</organism>
<dbReference type="EMBL" id="CP071060">
    <property type="protein sequence ID" value="QSI75288.1"/>
    <property type="molecule type" value="Genomic_DNA"/>
</dbReference>
<evidence type="ECO:0000313" key="4">
    <source>
        <dbReference type="Proteomes" id="UP000663570"/>
    </source>
</evidence>
<dbReference type="PANTHER" id="PTHR30244">
    <property type="entry name" value="TRANSAMINASE"/>
    <property type="match status" value="1"/>
</dbReference>
<dbReference type="Proteomes" id="UP000663570">
    <property type="component" value="Chromosome"/>
</dbReference>
<dbReference type="NCBIfam" id="NF011936">
    <property type="entry name" value="PRK15407.1"/>
    <property type="match status" value="1"/>
</dbReference>
<dbReference type="SUPFAM" id="SSF53383">
    <property type="entry name" value="PLP-dependent transferases"/>
    <property type="match status" value="1"/>
</dbReference>
<dbReference type="PIRSF" id="PIRSF000390">
    <property type="entry name" value="PLP_StrS"/>
    <property type="match status" value="1"/>
</dbReference>
<dbReference type="Pfam" id="PF01041">
    <property type="entry name" value="DegT_DnrJ_EryC1"/>
    <property type="match status" value="1"/>
</dbReference>
<dbReference type="CDD" id="cd00616">
    <property type="entry name" value="AHBA_syn"/>
    <property type="match status" value="1"/>
</dbReference>
<keyword evidence="2" id="KW-0663">Pyridoxal phosphate</keyword>
<reference evidence="3 4" key="1">
    <citation type="submission" date="2021-02" db="EMBL/GenBank/DDBJ databases">
        <title>Niveibacterium changnyeongensis HC41.</title>
        <authorList>
            <person name="Kang M."/>
        </authorList>
    </citation>
    <scope>NUCLEOTIDE SEQUENCE [LARGE SCALE GENOMIC DNA]</scope>
    <source>
        <strain evidence="3 4">HC41</strain>
    </source>
</reference>
<comment type="similarity">
    <text evidence="1 2">Belongs to the DegT/DnrJ/EryC1 family.</text>
</comment>
<name>A0ABX7M2A4_9RHOO</name>
<keyword evidence="4" id="KW-1185">Reference proteome</keyword>
<dbReference type="Gene3D" id="3.90.1150.10">
    <property type="entry name" value="Aspartate Aminotransferase, domain 1"/>
    <property type="match status" value="1"/>
</dbReference>
<dbReference type="Gene3D" id="3.40.640.10">
    <property type="entry name" value="Type I PLP-dependent aspartate aminotransferase-like (Major domain)"/>
    <property type="match status" value="1"/>
</dbReference>
<proteinExistence type="inferred from homology"/>
<evidence type="ECO:0000256" key="2">
    <source>
        <dbReference type="RuleBase" id="RU004508"/>
    </source>
</evidence>
<dbReference type="InterPro" id="IPR015421">
    <property type="entry name" value="PyrdxlP-dep_Trfase_major"/>
</dbReference>
<evidence type="ECO:0000313" key="3">
    <source>
        <dbReference type="EMBL" id="QSI75288.1"/>
    </source>
</evidence>
<evidence type="ECO:0000256" key="1">
    <source>
        <dbReference type="ARBA" id="ARBA00037999"/>
    </source>
</evidence>